<evidence type="ECO:0000313" key="2">
    <source>
        <dbReference type="Proteomes" id="UP001153148"/>
    </source>
</evidence>
<sequence>MFKIISILGLDLNNSVSYPLIMHKTAKKTRSTTKVELETPVDTVLHAIKLVVVESGNHFGKPPSVHPTDIPTWIFPSSASLVYCESSALDHAATEAGRLYLEEVFPHLHGGRVENHFGKISLSTSDRDSNLKLTVIGSLVYYESIALDHVATEAGRVENHLGISTLSTSGRDSNLELPVIGSLVNSESSALDHVATEAGRVPTSTWRESGKLLWQNYPQSPDLDLNPDLPVIGGLVICENDVLDHVANEAGLLPASVAELANALIVLSPTAKDGEIE</sequence>
<reference evidence="1" key="1">
    <citation type="submission" date="2021-03" db="EMBL/GenBank/DDBJ databases">
        <authorList>
            <person name="Tran Van P."/>
        </authorList>
    </citation>
    <scope>NUCLEOTIDE SEQUENCE</scope>
</reference>
<name>A0ABN7NTJ7_TIMPD</name>
<comment type="caution">
    <text evidence="1">The sequence shown here is derived from an EMBL/GenBank/DDBJ whole genome shotgun (WGS) entry which is preliminary data.</text>
</comment>
<feature type="non-terminal residue" evidence="1">
    <location>
        <position position="277"/>
    </location>
</feature>
<evidence type="ECO:0000313" key="1">
    <source>
        <dbReference type="EMBL" id="CAG2057955.1"/>
    </source>
</evidence>
<organism evidence="1 2">
    <name type="scientific">Timema podura</name>
    <name type="common">Walking stick</name>
    <dbReference type="NCBI Taxonomy" id="61482"/>
    <lineage>
        <taxon>Eukaryota</taxon>
        <taxon>Metazoa</taxon>
        <taxon>Ecdysozoa</taxon>
        <taxon>Arthropoda</taxon>
        <taxon>Hexapoda</taxon>
        <taxon>Insecta</taxon>
        <taxon>Pterygota</taxon>
        <taxon>Neoptera</taxon>
        <taxon>Polyneoptera</taxon>
        <taxon>Phasmatodea</taxon>
        <taxon>Timematodea</taxon>
        <taxon>Timematoidea</taxon>
        <taxon>Timematidae</taxon>
        <taxon>Timema</taxon>
    </lineage>
</organism>
<gene>
    <name evidence="1" type="ORF">TPAB3V08_LOCUS4930</name>
</gene>
<proteinExistence type="predicted"/>
<accession>A0ABN7NTJ7</accession>
<dbReference type="EMBL" id="CAJPIN010006356">
    <property type="protein sequence ID" value="CAG2057955.1"/>
    <property type="molecule type" value="Genomic_DNA"/>
</dbReference>
<keyword evidence="2" id="KW-1185">Reference proteome</keyword>
<protein>
    <submittedName>
        <fullName evidence="1">Uncharacterized protein</fullName>
    </submittedName>
</protein>
<dbReference type="Proteomes" id="UP001153148">
    <property type="component" value="Unassembled WGS sequence"/>
</dbReference>